<evidence type="ECO:0000256" key="3">
    <source>
        <dbReference type="SAM" id="Phobius"/>
    </source>
</evidence>
<dbReference type="InterPro" id="IPR050613">
    <property type="entry name" value="Sec_Metabolite_Reg"/>
</dbReference>
<dbReference type="GO" id="GO:0005634">
    <property type="term" value="C:nucleus"/>
    <property type="evidence" value="ECO:0007669"/>
    <property type="project" value="UniProtKB-SubCell"/>
</dbReference>
<keyword evidence="3" id="KW-0472">Membrane</keyword>
<evidence type="ECO:0000313" key="4">
    <source>
        <dbReference type="EMBL" id="KAJ4197345.1"/>
    </source>
</evidence>
<protein>
    <submittedName>
        <fullName evidence="4">Uncharacterized protein</fullName>
    </submittedName>
</protein>
<dbReference type="AlphaFoldDB" id="A0A9W8V566"/>
<dbReference type="PANTHER" id="PTHR31001:SF49">
    <property type="entry name" value="ZN(II)2CYS6 TRANSCRIPTION FACTOR (EUROFUNG)"/>
    <property type="match status" value="1"/>
</dbReference>
<evidence type="ECO:0000256" key="1">
    <source>
        <dbReference type="ARBA" id="ARBA00004123"/>
    </source>
</evidence>
<feature type="transmembrane region" description="Helical" evidence="3">
    <location>
        <begin position="73"/>
        <end position="98"/>
    </location>
</feature>
<evidence type="ECO:0000256" key="2">
    <source>
        <dbReference type="ARBA" id="ARBA00023242"/>
    </source>
</evidence>
<dbReference type="PANTHER" id="PTHR31001">
    <property type="entry name" value="UNCHARACTERIZED TRANSCRIPTIONAL REGULATORY PROTEIN"/>
    <property type="match status" value="1"/>
</dbReference>
<keyword evidence="2" id="KW-0539">Nucleus</keyword>
<sequence length="162" mass="18324">MSPESTLLIDDMALPTTRMSLLTSVVCLPREQILAMMPPRKVIDRHVSHFFNTFDFAPVILHRNTFLAEYTNFWANLSTAPIMWIGLLFSIMGISIFLQQQDIRASGLSASESQDTLETYRTLTIHCLVAGDYLRSSKYTIETLTLHFALDQNVSVDTYVGT</sequence>
<accession>A0A9W8V566</accession>
<comment type="caution">
    <text evidence="4">The sequence shown here is derived from an EMBL/GenBank/DDBJ whole genome shotgun (WGS) entry which is preliminary data.</text>
</comment>
<dbReference type="EMBL" id="JAOQAV010000001">
    <property type="protein sequence ID" value="KAJ4197345.1"/>
    <property type="molecule type" value="Genomic_DNA"/>
</dbReference>
<name>A0A9W8V566_9HYPO</name>
<keyword evidence="3" id="KW-1133">Transmembrane helix</keyword>
<keyword evidence="5" id="KW-1185">Reference proteome</keyword>
<reference evidence="4" key="1">
    <citation type="submission" date="2022-09" db="EMBL/GenBank/DDBJ databases">
        <title>Fusarium specimens isolated from Avocado Roots.</title>
        <authorList>
            <person name="Stajich J."/>
            <person name="Roper C."/>
            <person name="Heimlech-Rivalta G."/>
        </authorList>
    </citation>
    <scope>NUCLEOTIDE SEQUENCE</scope>
    <source>
        <strain evidence="4">A02</strain>
    </source>
</reference>
<keyword evidence="3" id="KW-0812">Transmembrane</keyword>
<dbReference type="Proteomes" id="UP001152087">
    <property type="component" value="Unassembled WGS sequence"/>
</dbReference>
<proteinExistence type="predicted"/>
<dbReference type="CDD" id="cd12148">
    <property type="entry name" value="fungal_TF_MHR"/>
    <property type="match status" value="1"/>
</dbReference>
<gene>
    <name evidence="4" type="ORF">NW755_000038</name>
</gene>
<organism evidence="4 5">
    <name type="scientific">Fusarium falciforme</name>
    <dbReference type="NCBI Taxonomy" id="195108"/>
    <lineage>
        <taxon>Eukaryota</taxon>
        <taxon>Fungi</taxon>
        <taxon>Dikarya</taxon>
        <taxon>Ascomycota</taxon>
        <taxon>Pezizomycotina</taxon>
        <taxon>Sordariomycetes</taxon>
        <taxon>Hypocreomycetidae</taxon>
        <taxon>Hypocreales</taxon>
        <taxon>Nectriaceae</taxon>
        <taxon>Fusarium</taxon>
        <taxon>Fusarium solani species complex</taxon>
    </lineage>
</organism>
<comment type="subcellular location">
    <subcellularLocation>
        <location evidence="1">Nucleus</location>
    </subcellularLocation>
</comment>
<evidence type="ECO:0000313" key="5">
    <source>
        <dbReference type="Proteomes" id="UP001152087"/>
    </source>
</evidence>